<feature type="signal peptide" evidence="1">
    <location>
        <begin position="1"/>
        <end position="18"/>
    </location>
</feature>
<protein>
    <submittedName>
        <fullName evidence="2">Putative secreted protein</fullName>
    </submittedName>
</protein>
<feature type="chain" id="PRO_5014960574" evidence="1">
    <location>
        <begin position="19"/>
        <end position="93"/>
    </location>
</feature>
<reference evidence="2" key="1">
    <citation type="submission" date="2018-01" db="EMBL/GenBank/DDBJ databases">
        <title>An insight into the sialome of Amazonian anophelines.</title>
        <authorList>
            <person name="Ribeiro J.M."/>
            <person name="Scarpassa V."/>
            <person name="Calvo E."/>
        </authorList>
    </citation>
    <scope>NUCLEOTIDE SEQUENCE</scope>
    <source>
        <tissue evidence="2">Salivary glands</tissue>
    </source>
</reference>
<accession>A0A2M4C9J4</accession>
<evidence type="ECO:0000256" key="1">
    <source>
        <dbReference type="SAM" id="SignalP"/>
    </source>
</evidence>
<name>A0A2M4C9J4_9DIPT</name>
<dbReference type="AlphaFoldDB" id="A0A2M4C9J4"/>
<dbReference type="EMBL" id="GGFJ01012849">
    <property type="protein sequence ID" value="MBW61990.1"/>
    <property type="molecule type" value="Transcribed_RNA"/>
</dbReference>
<evidence type="ECO:0000313" key="2">
    <source>
        <dbReference type="EMBL" id="MBW61990.1"/>
    </source>
</evidence>
<sequence>MLPRVFLISSKVIELATAATTIIREERRGGCVCLFTNRLTGEGGRGVFPQGARTAPHTSTIDRIFTIQTRVPKDFPTIFIIPLRKSMISLSIS</sequence>
<keyword evidence="1" id="KW-0732">Signal</keyword>
<organism evidence="2">
    <name type="scientific">Anopheles marajoara</name>
    <dbReference type="NCBI Taxonomy" id="58244"/>
    <lineage>
        <taxon>Eukaryota</taxon>
        <taxon>Metazoa</taxon>
        <taxon>Ecdysozoa</taxon>
        <taxon>Arthropoda</taxon>
        <taxon>Hexapoda</taxon>
        <taxon>Insecta</taxon>
        <taxon>Pterygota</taxon>
        <taxon>Neoptera</taxon>
        <taxon>Endopterygota</taxon>
        <taxon>Diptera</taxon>
        <taxon>Nematocera</taxon>
        <taxon>Culicoidea</taxon>
        <taxon>Culicidae</taxon>
        <taxon>Anophelinae</taxon>
        <taxon>Anopheles</taxon>
    </lineage>
</organism>
<proteinExistence type="predicted"/>